<keyword evidence="3" id="KW-1185">Reference proteome</keyword>
<protein>
    <recommendedName>
        <fullName evidence="4">Lipoprotein</fullName>
    </recommendedName>
</protein>
<dbReference type="RefSeq" id="WP_315947059.1">
    <property type="nucleotide sequence ID" value="NZ_JAWCUA010000007.1"/>
</dbReference>
<keyword evidence="1" id="KW-0732">Signal</keyword>
<evidence type="ECO:0000313" key="2">
    <source>
        <dbReference type="EMBL" id="MDU0113452.1"/>
    </source>
</evidence>
<evidence type="ECO:0008006" key="4">
    <source>
        <dbReference type="Google" id="ProtNLM"/>
    </source>
</evidence>
<reference evidence="2 3" key="1">
    <citation type="submission" date="2023-10" db="EMBL/GenBank/DDBJ databases">
        <title>Psychrosphaera aquimaarina strain SW33 isolated from seawater.</title>
        <authorList>
            <person name="Bayburt H."/>
            <person name="Kim J.M."/>
            <person name="Choi B.J."/>
            <person name="Jeon C.O."/>
        </authorList>
    </citation>
    <scope>NUCLEOTIDE SEQUENCE [LARGE SCALE GENOMIC DNA]</scope>
    <source>
        <strain evidence="2 3">KCTC 52743</strain>
    </source>
</reference>
<name>A0ABU3R1A3_9GAMM</name>
<proteinExistence type="predicted"/>
<feature type="chain" id="PRO_5045804179" description="Lipoprotein" evidence="1">
    <location>
        <begin position="21"/>
        <end position="236"/>
    </location>
</feature>
<sequence length="236" mass="28381">MIYKLLIKILLLFVISSCSTMGKVAKNTFIYGTEFYRAQPKIVTDNYPEHFNKTFYTGALFITDYNVWRIRIVSETDMTEFIDENQILVDLEYEFEFQDYRKTVPLIFESYELIETDDAELHAFDFAFSPEGRPFWLTFHNLMFEMKRPWFHYPMSPQLPLEMKRTVTSVEYNFVPDWGFLTLRKFMDMFELNTDKKWDEFCFWNNYSYDDTSVCGEIQIEDDPDSRQESTTHADI</sequence>
<dbReference type="EMBL" id="JAWCUA010000007">
    <property type="protein sequence ID" value="MDU0113452.1"/>
    <property type="molecule type" value="Genomic_DNA"/>
</dbReference>
<accession>A0ABU3R1A3</accession>
<dbReference type="Proteomes" id="UP001257914">
    <property type="component" value="Unassembled WGS sequence"/>
</dbReference>
<gene>
    <name evidence="2" type="ORF">RT723_10675</name>
</gene>
<comment type="caution">
    <text evidence="2">The sequence shown here is derived from an EMBL/GenBank/DDBJ whole genome shotgun (WGS) entry which is preliminary data.</text>
</comment>
<evidence type="ECO:0000313" key="3">
    <source>
        <dbReference type="Proteomes" id="UP001257914"/>
    </source>
</evidence>
<evidence type="ECO:0000256" key="1">
    <source>
        <dbReference type="SAM" id="SignalP"/>
    </source>
</evidence>
<organism evidence="2 3">
    <name type="scientific">Psychrosphaera aquimarina</name>
    <dbReference type="NCBI Taxonomy" id="2044854"/>
    <lineage>
        <taxon>Bacteria</taxon>
        <taxon>Pseudomonadati</taxon>
        <taxon>Pseudomonadota</taxon>
        <taxon>Gammaproteobacteria</taxon>
        <taxon>Alteromonadales</taxon>
        <taxon>Pseudoalteromonadaceae</taxon>
        <taxon>Psychrosphaera</taxon>
    </lineage>
</organism>
<feature type="signal peptide" evidence="1">
    <location>
        <begin position="1"/>
        <end position="20"/>
    </location>
</feature>